<organism evidence="2 3">
    <name type="scientific">Phytophthora fragariae</name>
    <dbReference type="NCBI Taxonomy" id="53985"/>
    <lineage>
        <taxon>Eukaryota</taxon>
        <taxon>Sar</taxon>
        <taxon>Stramenopiles</taxon>
        <taxon>Oomycota</taxon>
        <taxon>Peronosporomycetes</taxon>
        <taxon>Peronosporales</taxon>
        <taxon>Peronosporaceae</taxon>
        <taxon>Phytophthora</taxon>
    </lineage>
</organism>
<gene>
    <name evidence="2" type="ORF">PF008_g606</name>
</gene>
<feature type="region of interest" description="Disordered" evidence="1">
    <location>
        <begin position="77"/>
        <end position="244"/>
    </location>
</feature>
<accession>A0A6G0SMD7</accession>
<evidence type="ECO:0000256" key="1">
    <source>
        <dbReference type="SAM" id="MobiDB-lite"/>
    </source>
</evidence>
<evidence type="ECO:0000313" key="2">
    <source>
        <dbReference type="EMBL" id="KAE9361850.1"/>
    </source>
</evidence>
<dbReference type="AlphaFoldDB" id="A0A6G0SMD7"/>
<feature type="compositionally biased region" description="Polar residues" evidence="1">
    <location>
        <begin position="158"/>
        <end position="172"/>
    </location>
</feature>
<feature type="compositionally biased region" description="Polar residues" evidence="1">
    <location>
        <begin position="186"/>
        <end position="203"/>
    </location>
</feature>
<reference evidence="2 3" key="1">
    <citation type="submission" date="2018-09" db="EMBL/GenBank/DDBJ databases">
        <title>Genomic investigation of the strawberry pathogen Phytophthora fragariae indicates pathogenicity is determined by transcriptional variation in three key races.</title>
        <authorList>
            <person name="Adams T.M."/>
            <person name="Armitage A.D."/>
            <person name="Sobczyk M.K."/>
            <person name="Bates H.J."/>
            <person name="Dunwell J.M."/>
            <person name="Nellist C.F."/>
            <person name="Harrison R.J."/>
        </authorList>
    </citation>
    <scope>NUCLEOTIDE SEQUENCE [LARGE SCALE GENOMIC DNA]</scope>
    <source>
        <strain evidence="2 3">NOV-77</strain>
    </source>
</reference>
<feature type="compositionally biased region" description="Polar residues" evidence="1">
    <location>
        <begin position="228"/>
        <end position="238"/>
    </location>
</feature>
<dbReference type="EMBL" id="QXFY01000013">
    <property type="protein sequence ID" value="KAE9361850.1"/>
    <property type="molecule type" value="Genomic_DNA"/>
</dbReference>
<sequence>MSDLREDLYAFRKQMREVFIRVEDMVDVHRSFFKSDPSTGRPVFNDDLEKEAEHLATQAFTQLADLRKQFTKLAVDFQQSEQPPDEWSGRDRERRKTRASTTSTRAKTRTPTQPQRAQRVPSRRAASSHGSDDDGISVKSSAMSEDDGDSSDERVREQSPSIPVTRRSSQVDSNDDALPVTMPDSARSTTSTYISSQLQSRWGESTAASDISARISRSRGRSPSIVSDASSLPDQCSRPSEHQTDSIFQDFDKRMEEIRCSLNAIASGKKPHRSSSDNARIAAATPKIFTHGDSASPIRSTLREASRISTADLDDESSNSSGINPPRGAREAELRQLLKELNQLNGDNDVDG</sequence>
<dbReference type="Proteomes" id="UP000486351">
    <property type="component" value="Unassembled WGS sequence"/>
</dbReference>
<feature type="region of interest" description="Disordered" evidence="1">
    <location>
        <begin position="288"/>
        <end position="331"/>
    </location>
</feature>
<protein>
    <submittedName>
        <fullName evidence="2">Uncharacterized protein</fullName>
    </submittedName>
</protein>
<comment type="caution">
    <text evidence="2">The sequence shown here is derived from an EMBL/GenBank/DDBJ whole genome shotgun (WGS) entry which is preliminary data.</text>
</comment>
<proteinExistence type="predicted"/>
<name>A0A6G0SMD7_9STRA</name>
<evidence type="ECO:0000313" key="3">
    <source>
        <dbReference type="Proteomes" id="UP000486351"/>
    </source>
</evidence>
<feature type="compositionally biased region" description="Low complexity" evidence="1">
    <location>
        <begin position="205"/>
        <end position="227"/>
    </location>
</feature>